<name>A0AAU1ZWB0_9ACTN</name>
<organism evidence="2">
    <name type="scientific">Streptomyces sp. NBC_00093</name>
    <dbReference type="NCBI Taxonomy" id="2975649"/>
    <lineage>
        <taxon>Bacteria</taxon>
        <taxon>Bacillati</taxon>
        <taxon>Actinomycetota</taxon>
        <taxon>Actinomycetes</taxon>
        <taxon>Kitasatosporales</taxon>
        <taxon>Streptomycetaceae</taxon>
        <taxon>Streptomyces</taxon>
    </lineage>
</organism>
<reference evidence="2" key="1">
    <citation type="submission" date="2022-10" db="EMBL/GenBank/DDBJ databases">
        <title>The complete genomes of actinobacterial strains from the NBC collection.</title>
        <authorList>
            <person name="Joergensen T.S."/>
            <person name="Alvarez Arevalo M."/>
            <person name="Sterndorff E.B."/>
            <person name="Faurdal D."/>
            <person name="Vuksanovic O."/>
            <person name="Mourched A.-S."/>
            <person name="Charusanti P."/>
            <person name="Shaw S."/>
            <person name="Blin K."/>
            <person name="Weber T."/>
        </authorList>
    </citation>
    <scope>NUCLEOTIDE SEQUENCE</scope>
    <source>
        <strain evidence="2">NBC_00093</strain>
    </source>
</reference>
<sequence length="335" mass="35565">MRPVTREIWLGDVARAATTLGMTDQAGWERVAALLGLGPGGETVPVAEPPRDVTDLTPPPAAPGRVGLTGDGGPQPYAEPSGAPRRAAADEESTLLVPVGHRPPRRTGWAVDPLPAPRSAPAAEAGAPSHLPLLAPRSTAAVLHAALARVTPEGDLDVERAADHLARGLPLAEIPRRPLPTLRYGVQILADISASMEPFARDVEDAIEQVRSLVGVAGTRVLRFADCPSRGVGAGPRGTWRPYQPPQHGTRVLLLSGLGRIGPVFDPHRSTEHEWREILLRIRQHGCDTVALVPLPERLWPAWWQSRLRVVAWDRGTTVGRVVGGLQGSGAGGPP</sequence>
<feature type="region of interest" description="Disordered" evidence="1">
    <location>
        <begin position="42"/>
        <end position="125"/>
    </location>
</feature>
<dbReference type="AlphaFoldDB" id="A0AAU1ZWB0"/>
<protein>
    <recommendedName>
        <fullName evidence="3">VWA domain-containing protein</fullName>
    </recommendedName>
</protein>
<evidence type="ECO:0000313" key="2">
    <source>
        <dbReference type="EMBL" id="WTT15741.1"/>
    </source>
</evidence>
<gene>
    <name evidence="2" type="ORF">OHA22_09490</name>
</gene>
<dbReference type="EMBL" id="CP108222">
    <property type="protein sequence ID" value="WTT15741.1"/>
    <property type="molecule type" value="Genomic_DNA"/>
</dbReference>
<proteinExistence type="predicted"/>
<evidence type="ECO:0000256" key="1">
    <source>
        <dbReference type="SAM" id="MobiDB-lite"/>
    </source>
</evidence>
<accession>A0AAU1ZWB0</accession>
<evidence type="ECO:0008006" key="3">
    <source>
        <dbReference type="Google" id="ProtNLM"/>
    </source>
</evidence>